<keyword evidence="16" id="KW-1185">Reference proteome</keyword>
<keyword evidence="5" id="KW-0997">Cell inner membrane</keyword>
<feature type="compositionally biased region" description="Basic and acidic residues" evidence="11">
    <location>
        <begin position="116"/>
        <end position="133"/>
    </location>
</feature>
<dbReference type="GO" id="GO:0015627">
    <property type="term" value="C:type II protein secretion system complex"/>
    <property type="evidence" value="ECO:0007669"/>
    <property type="project" value="InterPro"/>
</dbReference>
<evidence type="ECO:0000256" key="9">
    <source>
        <dbReference type="ARBA" id="ARBA00025772"/>
    </source>
</evidence>
<dbReference type="EMBL" id="FNHO01000010">
    <property type="protein sequence ID" value="SDM85514.1"/>
    <property type="molecule type" value="Genomic_DNA"/>
</dbReference>
<evidence type="ECO:0000256" key="4">
    <source>
        <dbReference type="ARBA" id="ARBA00022481"/>
    </source>
</evidence>
<dbReference type="SUPFAM" id="SSF54523">
    <property type="entry name" value="Pili subunits"/>
    <property type="match status" value="1"/>
</dbReference>
<dbReference type="Gene3D" id="3.55.40.10">
    <property type="entry name" value="minor pseudopilin epsh domain"/>
    <property type="match status" value="1"/>
</dbReference>
<evidence type="ECO:0000313" key="16">
    <source>
        <dbReference type="Proteomes" id="UP000182276"/>
    </source>
</evidence>
<organism evidence="13 15">
    <name type="scientific">Stutzerimonas balearica DSM 6083</name>
    <dbReference type="NCBI Taxonomy" id="1123016"/>
    <lineage>
        <taxon>Bacteria</taxon>
        <taxon>Pseudomonadati</taxon>
        <taxon>Pseudomonadota</taxon>
        <taxon>Gammaproteobacteria</taxon>
        <taxon>Pseudomonadales</taxon>
        <taxon>Pseudomonadaceae</taxon>
        <taxon>Stutzerimonas</taxon>
    </lineage>
</organism>
<dbReference type="RefSeq" id="WP_043222623.1">
    <property type="nucleotide sequence ID" value="NZ_CP007511.1"/>
</dbReference>
<dbReference type="InterPro" id="IPR049875">
    <property type="entry name" value="TypeII_GspH"/>
</dbReference>
<dbReference type="InterPro" id="IPR012902">
    <property type="entry name" value="N_methyl_site"/>
</dbReference>
<dbReference type="KEGG" id="pbm:CL52_19870"/>
<comment type="subcellular location">
    <subcellularLocation>
        <location evidence="1">Cell inner membrane</location>
        <topology evidence="1">Single-pass membrane protein</topology>
    </subcellularLocation>
</comment>
<dbReference type="GeneID" id="77262139"/>
<keyword evidence="8" id="KW-0472">Membrane</keyword>
<accession>A0A8D3Y4U4</accession>
<reference evidence="14 16" key="2">
    <citation type="submission" date="2016-10" db="EMBL/GenBank/DDBJ databases">
        <authorList>
            <person name="Varghese N."/>
            <person name="Submissions S."/>
        </authorList>
    </citation>
    <scope>NUCLEOTIDE SEQUENCE [LARGE SCALE GENOMIC DNA]</scope>
    <source>
        <strain evidence="14 16">DSM 6083</strain>
    </source>
</reference>
<feature type="region of interest" description="Disordered" evidence="11">
    <location>
        <begin position="113"/>
        <end position="143"/>
    </location>
</feature>
<dbReference type="InterPro" id="IPR045584">
    <property type="entry name" value="Pilin-like"/>
</dbReference>
<dbReference type="GO" id="GO:0015628">
    <property type="term" value="P:protein secretion by the type II secretion system"/>
    <property type="evidence" value="ECO:0007669"/>
    <property type="project" value="InterPro"/>
</dbReference>
<name>A0A8D3Y4U4_9GAMM</name>
<dbReference type="NCBIfam" id="TIGR02532">
    <property type="entry name" value="IV_pilin_GFxxxE"/>
    <property type="match status" value="1"/>
</dbReference>
<reference evidence="15" key="1">
    <citation type="submission" date="2014-03" db="EMBL/GenBank/DDBJ databases">
        <title>Complete genome of Pseudomonas balearica DSM 6083T, a sewage water isolate from an enrichment with 2-methylnaphthalene.</title>
        <authorList>
            <person name="Salva-Serra F."/>
            <person name="Jaen-Luchoro D."/>
            <person name="Busquets A."/>
            <person name="Pena A."/>
            <person name="Gomila M."/>
            <person name="Bosch R."/>
            <person name="Nogales B."/>
            <person name="Garcia-Valdes E."/>
            <person name="Lalucat J."/>
            <person name="Bennasar A."/>
        </authorList>
    </citation>
    <scope>NUCLEOTIDE SEQUENCE [LARGE SCALE GENOMIC DNA]</scope>
    <source>
        <strain evidence="15">DSM 6083</strain>
    </source>
</reference>
<keyword evidence="6" id="KW-0812">Transmembrane</keyword>
<evidence type="ECO:0000256" key="1">
    <source>
        <dbReference type="ARBA" id="ARBA00004377"/>
    </source>
</evidence>
<proteinExistence type="inferred from homology"/>
<dbReference type="AlphaFoldDB" id="A0A8D3Y4U4"/>
<evidence type="ECO:0000256" key="11">
    <source>
        <dbReference type="SAM" id="MobiDB-lite"/>
    </source>
</evidence>
<evidence type="ECO:0000256" key="3">
    <source>
        <dbReference type="ARBA" id="ARBA00022475"/>
    </source>
</evidence>
<comment type="similarity">
    <text evidence="9">Belongs to the GSP H family.</text>
</comment>
<evidence type="ECO:0000256" key="8">
    <source>
        <dbReference type="ARBA" id="ARBA00023136"/>
    </source>
</evidence>
<reference evidence="13 15" key="3">
    <citation type="journal article" name="Genome Announc.">
        <title>Complete Genome Sequence of Pseudomonas balearica DSM 6083T.</title>
        <authorList>
            <person name="Bennasar-Figueras A."/>
            <person name="Salva-Serra F."/>
            <person name="Jaen-Luchoro D."/>
            <person name="Segui C."/>
            <person name="Aliaga F."/>
            <person name="Busquets A."/>
            <person name="Gomila M."/>
            <person name="Moore E.R."/>
            <person name="Lalucat J."/>
        </authorList>
    </citation>
    <scope>NUCLEOTIDE SEQUENCE [LARGE SCALE GENOMIC DNA]</scope>
    <source>
        <strain evidence="15">DSM 6083</strain>
        <strain evidence="13">DSM6083</strain>
    </source>
</reference>
<evidence type="ECO:0000256" key="5">
    <source>
        <dbReference type="ARBA" id="ARBA00022519"/>
    </source>
</evidence>
<dbReference type="Pfam" id="PF12019">
    <property type="entry name" value="GspH"/>
    <property type="match status" value="1"/>
</dbReference>
<dbReference type="Proteomes" id="UP000182276">
    <property type="component" value="Unassembled WGS sequence"/>
</dbReference>
<evidence type="ECO:0000256" key="2">
    <source>
        <dbReference type="ARBA" id="ARBA00021549"/>
    </source>
</evidence>
<dbReference type="GO" id="GO:0005886">
    <property type="term" value="C:plasma membrane"/>
    <property type="evidence" value="ECO:0007669"/>
    <property type="project" value="UniProtKB-SubCell"/>
</dbReference>
<evidence type="ECO:0000313" key="15">
    <source>
        <dbReference type="Proteomes" id="UP000031271"/>
    </source>
</evidence>
<dbReference type="Proteomes" id="UP000031271">
    <property type="component" value="Chromosome"/>
</dbReference>
<keyword evidence="4" id="KW-0488">Methylation</keyword>
<dbReference type="Pfam" id="PF07963">
    <property type="entry name" value="N_methyl"/>
    <property type="match status" value="1"/>
</dbReference>
<evidence type="ECO:0000256" key="10">
    <source>
        <dbReference type="ARBA" id="ARBA00030775"/>
    </source>
</evidence>
<dbReference type="InterPro" id="IPR002416">
    <property type="entry name" value="T2SS_protein-GspH"/>
</dbReference>
<evidence type="ECO:0000256" key="7">
    <source>
        <dbReference type="ARBA" id="ARBA00022989"/>
    </source>
</evidence>
<protein>
    <recommendedName>
        <fullName evidence="2">Type II secretion system protein H</fullName>
    </recommendedName>
    <alternativeName>
        <fullName evidence="10">General secretion pathway protein H</fullName>
    </alternativeName>
</protein>
<evidence type="ECO:0000259" key="12">
    <source>
        <dbReference type="Pfam" id="PF12019"/>
    </source>
</evidence>
<keyword evidence="3" id="KW-1003">Cell membrane</keyword>
<sequence length="191" mass="21459">MRRRARAFTLIELLVVLVLLGILVGLAVLASGSSSSSRELRDEARRLAALIGVLSDEAVLDSREYGLLVSDAGYRVLRLDEATGRWDEPDRSRGRQLPEWMRLQLELDGTPLRLLDPARGESDRAGLSREDQAPQRSKRRPRLEPQLLILSSGELSPFTLRLSERRADGNAWRLSSDGLRLPQAEPLESRR</sequence>
<gene>
    <name evidence="13" type="ORF">CL52_19870</name>
    <name evidence="14" type="ORF">SAMN05660875_11053</name>
</gene>
<dbReference type="NCBIfam" id="TIGR01708">
    <property type="entry name" value="typeII_sec_gspH"/>
    <property type="match status" value="1"/>
</dbReference>
<evidence type="ECO:0000313" key="14">
    <source>
        <dbReference type="EMBL" id="SDM85514.1"/>
    </source>
</evidence>
<evidence type="ECO:0000313" key="13">
    <source>
        <dbReference type="EMBL" id="AJE17194.1"/>
    </source>
</evidence>
<keyword evidence="7" id="KW-1133">Transmembrane helix</keyword>
<dbReference type="PRINTS" id="PR00885">
    <property type="entry name" value="BCTERIALGSPH"/>
</dbReference>
<dbReference type="EMBL" id="CP007511">
    <property type="protein sequence ID" value="AJE17194.1"/>
    <property type="molecule type" value="Genomic_DNA"/>
</dbReference>
<evidence type="ECO:0000256" key="6">
    <source>
        <dbReference type="ARBA" id="ARBA00022692"/>
    </source>
</evidence>
<dbReference type="InterPro" id="IPR022346">
    <property type="entry name" value="T2SS_GspH"/>
</dbReference>
<feature type="domain" description="General secretion pathway GspH" evidence="12">
    <location>
        <begin position="43"/>
        <end position="175"/>
    </location>
</feature>